<evidence type="ECO:0000256" key="4">
    <source>
        <dbReference type="SAM" id="Phobius"/>
    </source>
</evidence>
<reference evidence="7 8" key="1">
    <citation type="submission" date="2020-08" db="EMBL/GenBank/DDBJ databases">
        <title>Genomic Encyclopedia of Type Strains, Phase IV (KMG-IV): sequencing the most valuable type-strain genomes for metagenomic binning, comparative biology and taxonomic classification.</title>
        <authorList>
            <person name="Goeker M."/>
        </authorList>
    </citation>
    <scope>NUCLEOTIDE SEQUENCE [LARGE SCALE GENOMIC DNA]</scope>
    <source>
        <strain evidence="7 8">DSM 29781</strain>
    </source>
</reference>
<dbReference type="InterPro" id="IPR020846">
    <property type="entry name" value="MFS_dom"/>
</dbReference>
<feature type="transmembrane region" description="Helical" evidence="4">
    <location>
        <begin position="45"/>
        <end position="68"/>
    </location>
</feature>
<feature type="chain" id="PRO_5031405829" evidence="5">
    <location>
        <begin position="22"/>
        <end position="421"/>
    </location>
</feature>
<evidence type="ECO:0000256" key="3">
    <source>
        <dbReference type="ARBA" id="ARBA00023136"/>
    </source>
</evidence>
<evidence type="ECO:0000256" key="1">
    <source>
        <dbReference type="ARBA" id="ARBA00022692"/>
    </source>
</evidence>
<evidence type="ECO:0000259" key="6">
    <source>
        <dbReference type="PROSITE" id="PS50850"/>
    </source>
</evidence>
<keyword evidence="5" id="KW-0732">Signal</keyword>
<dbReference type="InterPro" id="IPR050327">
    <property type="entry name" value="Proton-linked_MCT"/>
</dbReference>
<feature type="transmembrane region" description="Helical" evidence="4">
    <location>
        <begin position="308"/>
        <end position="326"/>
    </location>
</feature>
<proteinExistence type="predicted"/>
<evidence type="ECO:0000256" key="5">
    <source>
        <dbReference type="SAM" id="SignalP"/>
    </source>
</evidence>
<evidence type="ECO:0000313" key="8">
    <source>
        <dbReference type="Proteomes" id="UP000532440"/>
    </source>
</evidence>
<dbReference type="SUPFAM" id="SSF103473">
    <property type="entry name" value="MFS general substrate transporter"/>
    <property type="match status" value="1"/>
</dbReference>
<dbReference type="InterPro" id="IPR036259">
    <property type="entry name" value="MFS_trans_sf"/>
</dbReference>
<dbReference type="Proteomes" id="UP000532440">
    <property type="component" value="Unassembled WGS sequence"/>
</dbReference>
<feature type="signal peptide" evidence="5">
    <location>
        <begin position="1"/>
        <end position="21"/>
    </location>
</feature>
<dbReference type="Gene3D" id="1.20.1250.20">
    <property type="entry name" value="MFS general substrate transporter like domains"/>
    <property type="match status" value="2"/>
</dbReference>
<dbReference type="PANTHER" id="PTHR11360">
    <property type="entry name" value="MONOCARBOXYLATE TRANSPORTER"/>
    <property type="match status" value="1"/>
</dbReference>
<organism evidence="7 8">
    <name type="scientific">Quisquiliibacterium transsilvanicum</name>
    <dbReference type="NCBI Taxonomy" id="1549638"/>
    <lineage>
        <taxon>Bacteria</taxon>
        <taxon>Pseudomonadati</taxon>
        <taxon>Pseudomonadota</taxon>
        <taxon>Betaproteobacteria</taxon>
        <taxon>Burkholderiales</taxon>
        <taxon>Burkholderiaceae</taxon>
        <taxon>Quisquiliibacterium</taxon>
    </lineage>
</organism>
<sequence length="421" mass="44374">MKIFYGWKMVGAALGLQFLQAALLHHAFGAYVATFEREFGWSKTALSAGAALQSVEAAVLGPALGWIVDRFGAQHMIRAGILVFGAGFVLLASIDSLTGFYAAVFTIAIGSSLCGYFPLTVAVVQWFEKKRARALSTMSLGLALGGVFVPAVAWTMQTFGWRTTALASAVLSVAIGWPLAKVFRRRPEDVGETIDGLPVPQPRPDAACAAGRAARTQAGAAAHTAAGVAREFTAREAMRTAAFWLLTIGHGFALLVVSAVNVHAIAHMNVGLGYSLAQASLFVTLMTVAQAGGVMLGWAIGDRFDKRWISAACMLMHAGGLLMLTYAKGSAWLVAFALLHGVAWGLRGPFMQALRADYFGRRSIGMILGISAIFIAIGQVAGPMVAGGMADLTGDYRTGFTLLALVAASGSLAFLLARRPW</sequence>
<feature type="transmembrane region" description="Helical" evidence="4">
    <location>
        <begin position="75"/>
        <end position="94"/>
    </location>
</feature>
<dbReference type="AlphaFoldDB" id="A0A7W8HEB1"/>
<dbReference type="RefSeq" id="WP_183963508.1">
    <property type="nucleotide sequence ID" value="NZ_BAABEW010000015.1"/>
</dbReference>
<dbReference type="PROSITE" id="PS50850">
    <property type="entry name" value="MFS"/>
    <property type="match status" value="1"/>
</dbReference>
<keyword evidence="2 4" id="KW-1133">Transmembrane helix</keyword>
<dbReference type="PANTHER" id="PTHR11360:SF290">
    <property type="entry name" value="MONOCARBOXYLATE MFS PERMEASE"/>
    <property type="match status" value="1"/>
</dbReference>
<gene>
    <name evidence="7" type="ORF">HNQ70_000246</name>
</gene>
<feature type="transmembrane region" description="Helical" evidence="4">
    <location>
        <begin position="242"/>
        <end position="266"/>
    </location>
</feature>
<feature type="transmembrane region" description="Helical" evidence="4">
    <location>
        <begin position="100"/>
        <end position="127"/>
    </location>
</feature>
<keyword evidence="1 4" id="KW-0812">Transmembrane</keyword>
<comment type="caution">
    <text evidence="7">The sequence shown here is derived from an EMBL/GenBank/DDBJ whole genome shotgun (WGS) entry which is preliminary data.</text>
</comment>
<accession>A0A7W8HEB1</accession>
<feature type="transmembrane region" description="Helical" evidence="4">
    <location>
        <begin position="159"/>
        <end position="180"/>
    </location>
</feature>
<name>A0A7W8HEB1_9BURK</name>
<feature type="transmembrane region" description="Helical" evidence="4">
    <location>
        <begin position="332"/>
        <end position="351"/>
    </location>
</feature>
<feature type="transmembrane region" description="Helical" evidence="4">
    <location>
        <begin position="134"/>
        <end position="153"/>
    </location>
</feature>
<keyword evidence="8" id="KW-1185">Reference proteome</keyword>
<dbReference type="GO" id="GO:0022857">
    <property type="term" value="F:transmembrane transporter activity"/>
    <property type="evidence" value="ECO:0007669"/>
    <property type="project" value="InterPro"/>
</dbReference>
<feature type="transmembrane region" description="Helical" evidence="4">
    <location>
        <begin position="363"/>
        <end position="386"/>
    </location>
</feature>
<keyword evidence="3 4" id="KW-0472">Membrane</keyword>
<feature type="transmembrane region" description="Helical" evidence="4">
    <location>
        <begin position="278"/>
        <end position="301"/>
    </location>
</feature>
<feature type="domain" description="Major facilitator superfamily (MFS) profile" evidence="6">
    <location>
        <begin position="1"/>
        <end position="421"/>
    </location>
</feature>
<evidence type="ECO:0000256" key="2">
    <source>
        <dbReference type="ARBA" id="ARBA00022989"/>
    </source>
</evidence>
<dbReference type="InterPro" id="IPR011701">
    <property type="entry name" value="MFS"/>
</dbReference>
<evidence type="ECO:0000313" key="7">
    <source>
        <dbReference type="EMBL" id="MBB5270262.1"/>
    </source>
</evidence>
<dbReference type="Pfam" id="PF07690">
    <property type="entry name" value="MFS_1"/>
    <property type="match status" value="2"/>
</dbReference>
<dbReference type="EMBL" id="JACHGB010000001">
    <property type="protein sequence ID" value="MBB5270262.1"/>
    <property type="molecule type" value="Genomic_DNA"/>
</dbReference>
<feature type="transmembrane region" description="Helical" evidence="4">
    <location>
        <begin position="398"/>
        <end position="417"/>
    </location>
</feature>
<protein>
    <submittedName>
        <fullName evidence="7">MFS family permease</fullName>
    </submittedName>
</protein>